<proteinExistence type="predicted"/>
<keyword evidence="3" id="KW-1185">Reference proteome</keyword>
<gene>
    <name evidence="2" type="ORF">BN2614_LOCUS1</name>
</gene>
<protein>
    <submittedName>
        <fullName evidence="2">Uncharacterized protein</fullName>
    </submittedName>
</protein>
<dbReference type="Proteomes" id="UP000269945">
    <property type="component" value="Unassembled WGS sequence"/>
</dbReference>
<name>A0A9X9QAS4_GULGU</name>
<evidence type="ECO:0000313" key="2">
    <source>
        <dbReference type="EMBL" id="VCX42434.1"/>
    </source>
</evidence>
<evidence type="ECO:0000313" key="3">
    <source>
        <dbReference type="Proteomes" id="UP000269945"/>
    </source>
</evidence>
<reference evidence="2 3" key="1">
    <citation type="submission" date="2018-10" db="EMBL/GenBank/DDBJ databases">
        <authorList>
            <person name="Ekblom R."/>
            <person name="Jareborg N."/>
        </authorList>
    </citation>
    <scope>NUCLEOTIDE SEQUENCE [LARGE SCALE GENOMIC DNA]</scope>
    <source>
        <tissue evidence="2">Muscle</tissue>
    </source>
</reference>
<sequence length="77" mass="8380">RDARPLHPALLESPEGRLGGARVSGTHRSLEVCVRLADEGTKDIVPASICPGPELGRQVCLWRASSHYAKKGLHVYH</sequence>
<organism evidence="2 3">
    <name type="scientific">Gulo gulo</name>
    <name type="common">Wolverine</name>
    <name type="synonym">Gluton</name>
    <dbReference type="NCBI Taxonomy" id="48420"/>
    <lineage>
        <taxon>Eukaryota</taxon>
        <taxon>Metazoa</taxon>
        <taxon>Chordata</taxon>
        <taxon>Craniata</taxon>
        <taxon>Vertebrata</taxon>
        <taxon>Euteleostomi</taxon>
        <taxon>Mammalia</taxon>
        <taxon>Eutheria</taxon>
        <taxon>Laurasiatheria</taxon>
        <taxon>Carnivora</taxon>
        <taxon>Caniformia</taxon>
        <taxon>Musteloidea</taxon>
        <taxon>Mustelidae</taxon>
        <taxon>Guloninae</taxon>
        <taxon>Gulo</taxon>
    </lineage>
</organism>
<evidence type="ECO:0000256" key="1">
    <source>
        <dbReference type="SAM" id="MobiDB-lite"/>
    </source>
</evidence>
<dbReference type="AlphaFoldDB" id="A0A9X9QAS4"/>
<feature type="region of interest" description="Disordered" evidence="1">
    <location>
        <begin position="1"/>
        <end position="22"/>
    </location>
</feature>
<accession>A0A9X9QAS4</accession>
<feature type="non-terminal residue" evidence="2">
    <location>
        <position position="1"/>
    </location>
</feature>
<comment type="caution">
    <text evidence="2">The sequence shown here is derived from an EMBL/GenBank/DDBJ whole genome shotgun (WGS) entry which is preliminary data.</text>
</comment>
<dbReference type="EMBL" id="CYRY02046674">
    <property type="protein sequence ID" value="VCX42434.1"/>
    <property type="molecule type" value="Genomic_DNA"/>
</dbReference>